<accession>A0A255D4U3</accession>
<proteinExistence type="predicted"/>
<feature type="region of interest" description="Disordered" evidence="1">
    <location>
        <begin position="185"/>
        <end position="244"/>
    </location>
</feature>
<reference evidence="3 4" key="1">
    <citation type="submission" date="2017-07" db="EMBL/GenBank/DDBJ databases">
        <title>The new phylogeny of genus Mycobacterium.</title>
        <authorList>
            <person name="Tortoli E."/>
            <person name="Trovato A."/>
            <person name="Cirillo D.M."/>
        </authorList>
    </citation>
    <scope>NUCLEOTIDE SEQUENCE [LARGE SCALE GENOMIC DNA]</scope>
    <source>
        <strain evidence="3 4">ATCC 33027</strain>
    </source>
</reference>
<sequence>MLSAAPAAADPGTGGDNHGGRGADSGSESNDSSRSGRPGGHRLGGLRKPDSAVVGDTHRHPGHIGDFPGGHWHPGDHDWPHPGQPQSGWPCLPFPHLPPIVLPPLPPLHWPRAAIGDGVGIAAPPRLSIAGRPPAPEVGGGGGSGGVTGVPQTVLPVQPGEPGEPPAVSAAGGTIAPATLQPSPITMPPLIGLPPAFGPPMRPLGPGSEPGPRSGPRQESTTTRERPPATSAGAGTEAPPSTRVGYPRYLQEAKMGEIAAVALPGFAGLLGLTALGGVFGYRQAKAGHVVRTAGTTRFMQ</sequence>
<dbReference type="EMBL" id="NOZR01000048">
    <property type="protein sequence ID" value="OYN74299.1"/>
    <property type="molecule type" value="Genomic_DNA"/>
</dbReference>
<feature type="compositionally biased region" description="Low complexity" evidence="1">
    <location>
        <begin position="204"/>
        <end position="217"/>
    </location>
</feature>
<evidence type="ECO:0000256" key="1">
    <source>
        <dbReference type="SAM" id="MobiDB-lite"/>
    </source>
</evidence>
<keyword evidence="4" id="KW-1185">Reference proteome</keyword>
<feature type="compositionally biased region" description="Low complexity" evidence="1">
    <location>
        <begin position="1"/>
        <end position="11"/>
    </location>
</feature>
<keyword evidence="2" id="KW-1133">Transmembrane helix</keyword>
<gene>
    <name evidence="3" type="ORF">CG716_29045</name>
</gene>
<keyword evidence="2" id="KW-0812">Transmembrane</keyword>
<dbReference type="Proteomes" id="UP000216063">
    <property type="component" value="Unassembled WGS sequence"/>
</dbReference>
<comment type="caution">
    <text evidence="3">The sequence shown here is derived from an EMBL/GenBank/DDBJ whole genome shotgun (WGS) entry which is preliminary data.</text>
</comment>
<name>A0A255D4U3_9MYCO</name>
<organism evidence="3 4">
    <name type="scientific">Mycolicibacterium sphagni</name>
    <dbReference type="NCBI Taxonomy" id="1786"/>
    <lineage>
        <taxon>Bacteria</taxon>
        <taxon>Bacillati</taxon>
        <taxon>Actinomycetota</taxon>
        <taxon>Actinomycetes</taxon>
        <taxon>Mycobacteriales</taxon>
        <taxon>Mycobacteriaceae</taxon>
        <taxon>Mycolicibacterium</taxon>
    </lineage>
</organism>
<feature type="compositionally biased region" description="Gly residues" evidence="1">
    <location>
        <begin position="12"/>
        <end position="23"/>
    </location>
</feature>
<feature type="compositionally biased region" description="Low complexity" evidence="1">
    <location>
        <begin position="24"/>
        <end position="36"/>
    </location>
</feature>
<evidence type="ECO:0000313" key="4">
    <source>
        <dbReference type="Proteomes" id="UP000216063"/>
    </source>
</evidence>
<protein>
    <submittedName>
        <fullName evidence="3">Uncharacterized protein</fullName>
    </submittedName>
</protein>
<keyword evidence="2" id="KW-0472">Membrane</keyword>
<feature type="region of interest" description="Disordered" evidence="1">
    <location>
        <begin position="1"/>
        <end position="86"/>
    </location>
</feature>
<dbReference type="AlphaFoldDB" id="A0A255D4U3"/>
<evidence type="ECO:0000256" key="2">
    <source>
        <dbReference type="SAM" id="Phobius"/>
    </source>
</evidence>
<feature type="transmembrane region" description="Helical" evidence="2">
    <location>
        <begin position="258"/>
        <end position="281"/>
    </location>
</feature>
<evidence type="ECO:0000313" key="3">
    <source>
        <dbReference type="EMBL" id="OYN74299.1"/>
    </source>
</evidence>
<feature type="region of interest" description="Disordered" evidence="1">
    <location>
        <begin position="160"/>
        <end position="179"/>
    </location>
</feature>